<name>F6EXE6_SPHCR</name>
<sequence length="56" mass="6679">MDQFNYLNRRRQAELNHAELAACPVERGKHEELARAYAKIISVLRRQEEAFLPRIR</sequence>
<dbReference type="Proteomes" id="UP000007150">
    <property type="component" value="Chromosome 1"/>
</dbReference>
<dbReference type="HOGENOM" id="CLU_206004_0_0_5"/>
<dbReference type="AlphaFoldDB" id="F6EXE6"/>
<dbReference type="RefSeq" id="WP_013846459.1">
    <property type="nucleotide sequence ID" value="NC_015593.1"/>
</dbReference>
<reference evidence="1 2" key="1">
    <citation type="submission" date="2011-05" db="EMBL/GenBank/DDBJ databases">
        <title>Complete sequence of chromosome 1 of Sphingobium chlorophenolicum L-1.</title>
        <authorList>
            <consortium name="US DOE Joint Genome Institute"/>
            <person name="Lucas S."/>
            <person name="Han J."/>
            <person name="Lapidus A."/>
            <person name="Cheng J.-F."/>
            <person name="Goodwin L."/>
            <person name="Pitluck S."/>
            <person name="Peters L."/>
            <person name="Daligault H."/>
            <person name="Han C."/>
            <person name="Tapia R."/>
            <person name="Land M."/>
            <person name="Hauser L."/>
            <person name="Kyrpides N."/>
            <person name="Ivanova N."/>
            <person name="Pagani I."/>
            <person name="Turner P."/>
            <person name="Copley S."/>
            <person name="Woyke T."/>
        </authorList>
    </citation>
    <scope>NUCLEOTIDE SEQUENCE [LARGE SCALE GENOMIC DNA]</scope>
    <source>
        <strain evidence="1 2">L-1</strain>
    </source>
</reference>
<evidence type="ECO:0000313" key="1">
    <source>
        <dbReference type="EMBL" id="AEG48193.1"/>
    </source>
</evidence>
<evidence type="ECO:0000313" key="2">
    <source>
        <dbReference type="Proteomes" id="UP000007150"/>
    </source>
</evidence>
<dbReference type="KEGG" id="sch:Sphch_0497"/>
<dbReference type="STRING" id="690566.Sphch_0497"/>
<organism evidence="1 2">
    <name type="scientific">Sphingobium chlorophenolicum L-1</name>
    <dbReference type="NCBI Taxonomy" id="690566"/>
    <lineage>
        <taxon>Bacteria</taxon>
        <taxon>Pseudomonadati</taxon>
        <taxon>Pseudomonadota</taxon>
        <taxon>Alphaproteobacteria</taxon>
        <taxon>Sphingomonadales</taxon>
        <taxon>Sphingomonadaceae</taxon>
        <taxon>Sphingobium</taxon>
    </lineage>
</organism>
<protein>
    <submittedName>
        <fullName evidence="1">Uncharacterized protein</fullName>
    </submittedName>
</protein>
<keyword evidence="2" id="KW-1185">Reference proteome</keyword>
<dbReference type="EMBL" id="CP002798">
    <property type="protein sequence ID" value="AEG48193.1"/>
    <property type="molecule type" value="Genomic_DNA"/>
</dbReference>
<proteinExistence type="predicted"/>
<gene>
    <name evidence="1" type="ORF">Sphch_0497</name>
</gene>
<accession>F6EXE6</accession>